<organism evidence="1 2">
    <name type="scientific">Babesia ovis</name>
    <dbReference type="NCBI Taxonomy" id="5869"/>
    <lineage>
        <taxon>Eukaryota</taxon>
        <taxon>Sar</taxon>
        <taxon>Alveolata</taxon>
        <taxon>Apicomplexa</taxon>
        <taxon>Aconoidasida</taxon>
        <taxon>Piroplasmida</taxon>
        <taxon>Babesiidae</taxon>
        <taxon>Babesia</taxon>
    </lineage>
</organism>
<accession>A0A9W5TC02</accession>
<dbReference type="Pfam" id="PF00400">
    <property type="entry name" value="WD40"/>
    <property type="match status" value="1"/>
</dbReference>
<dbReference type="GO" id="GO:0005737">
    <property type="term" value="C:cytoplasm"/>
    <property type="evidence" value="ECO:0007669"/>
    <property type="project" value="TreeGrafter"/>
</dbReference>
<dbReference type="InterPro" id="IPR049916">
    <property type="entry name" value="WDR72-like"/>
</dbReference>
<keyword evidence="2" id="KW-1185">Reference proteome</keyword>
<reference evidence="1" key="1">
    <citation type="submission" date="2019-12" db="EMBL/GenBank/DDBJ databases">
        <title>Genome sequence of Babesia ovis.</title>
        <authorList>
            <person name="Yamagishi J."/>
            <person name="Sevinc F."/>
            <person name="Xuan X."/>
        </authorList>
    </citation>
    <scope>NUCLEOTIDE SEQUENCE</scope>
    <source>
        <strain evidence="1">Selcuk</strain>
    </source>
</reference>
<dbReference type="Proteomes" id="UP001057455">
    <property type="component" value="Unassembled WGS sequence"/>
</dbReference>
<evidence type="ECO:0000313" key="2">
    <source>
        <dbReference type="Proteomes" id="UP001057455"/>
    </source>
</evidence>
<dbReference type="EMBL" id="BLIY01000016">
    <property type="protein sequence ID" value="GFE54561.1"/>
    <property type="molecule type" value="Genomic_DNA"/>
</dbReference>
<dbReference type="InterPro" id="IPR036322">
    <property type="entry name" value="WD40_repeat_dom_sf"/>
</dbReference>
<dbReference type="SUPFAM" id="SSF50978">
    <property type="entry name" value="WD40 repeat-like"/>
    <property type="match status" value="2"/>
</dbReference>
<dbReference type="InterPro" id="IPR015943">
    <property type="entry name" value="WD40/YVTN_repeat-like_dom_sf"/>
</dbReference>
<gene>
    <name evidence="1" type="ORF">BaOVIS_019650</name>
</gene>
<dbReference type="SMART" id="SM00320">
    <property type="entry name" value="WD40"/>
    <property type="match status" value="5"/>
</dbReference>
<protein>
    <submittedName>
        <fullName evidence="1">WD G-beta repeat-containing protein protein, putative</fullName>
    </submittedName>
</protein>
<comment type="caution">
    <text evidence="1">The sequence shown here is derived from an EMBL/GenBank/DDBJ whole genome shotgun (WGS) entry which is preliminary data.</text>
</comment>
<name>A0A9W5TC02_BABOV</name>
<dbReference type="PANTHER" id="PTHR44099">
    <property type="entry name" value="RABCONNECTIN-3B, ISOFORM A"/>
    <property type="match status" value="1"/>
</dbReference>
<dbReference type="InterPro" id="IPR001680">
    <property type="entry name" value="WD40_rpt"/>
</dbReference>
<dbReference type="PANTHER" id="PTHR44099:SF4">
    <property type="entry name" value="RABCONNECTIN-3B, ISOFORM A"/>
    <property type="match status" value="1"/>
</dbReference>
<dbReference type="Gene3D" id="2.130.10.10">
    <property type="entry name" value="YVTN repeat-like/Quinoprotein amine dehydrogenase"/>
    <property type="match status" value="2"/>
</dbReference>
<sequence>MDRNCLSIGFGLFPDSHWRCDITCTDLSKDGSLLATGTQQGYVALWKLRDRRQVPLRRPVSLQSFKQHYERTTDISVEPYLLFVANNNPISCPVSQVAFASGSRPMHALQSDRTHTTSIYCSVEDAEEVLVSLHKDNSVAVWSLTDCRCLHKVKGPPFAIQRMCVFPDDRFIALVGRTKINVIDLWRLKLIGTLELNGTCHFDKAIYSSIPQVSYKDSSSPELSMECAETSTFNVSAPNTPLNASVKKACYILRAHCGPAPFSDPYEVHDTTPDFRHKAGKSDDHKTELTIRCPLLLTALLDNNEMVIWDLTAPILSYKRKYGASNGSVTVVTQWDRRREHSANHPPLHGIDGSHHILSSRAMPSTVGHGDANADFPMLRDKIPDLQDATGDICIVDRYIFVMLGIYIFVWYYDHDGALVRVAEIPNMDMDGTLSNYHWQGFECLRLSSTTILLFAWLNNGRVSVFLFPNNKESKKHFRPLTMERFPEFGDITHLNETIHIYMRKNSDPGYSLDVENGNNALRFCMIRHTSNGYLSIGMCRRTEWSFINTASLIAACFSSPKGGILNSSFFYTNGSIQRIDVLSCGYIRSMDVISGDTRALISFRSIEGCLSHLFRGCRMRPLVLPGNKVQEWVSTFPSEGASPSSLRIKSALIHCLGFSYLVLCIESYDILVYTLSSFALTAAFCHLHVAPIRAIYGVFSINCRGSNTSDTVMYEIDDTFATIDADGFLVLVQLSLLLDDLSEETPQPDIHESCIYSESENTSVPPSPRPEVASVKYFESTSSERRGIHRMQRSIQLLSCEIDRVAVNLEKDLLYVLTHHSILLWRISSGTFLRALPYLETYRKTVVSSNTTPADDRKPYVLSTIADTLTSLLTTDWQSTIASATVECTYQRYLDHCTPHDMLSPCMFQDKYFKKRLSASLHMSFLRMHFSPSPSSDADVYMSQSHMDPHTLHPAARLVKLHRRRKGSYYVSIKWRTIENASMGLQINRRDRVMLDLRRFRYFTYDDRDISTLSHSIPVLIFPLQEILPNLRSEGSTLLSKLSASSTLCYLGVPSGTFSIPLYSIKNPSRFAKHITEPYLDYHFCFKDDYLRKEMAHPSIRRSLSFSCLFDERKVLHQSRLSLLSSSNAYLSTCMLLRDFVITSKVRSSATFWLRSIDVWLLMRLLVDCTCKETYAALSNELIIALRYLSPQELHLHVSRAITLLCPINIQGASGRNFVTLCVCPCQGTTFSFGKRCGVCSQHCAIMDTSGLSPPGRPHSWEEDASLLLLVVVTMDQRLSAFCDFVYFDHHLQPFVSYVSQLMFRHMLSVEDHVRPGHEHSHLHRIFNLRNYCVEMFDRGFASVWTLQLLDNSGIPISLFSKSRVHSLARSFYKSDSERAPSTQFVLSALSLYRATKSEHWLSILRKCFLLDTPMMIRIVRWIVRERRLDKWYIETSVKLLIEFVTEIREGAIQHLPDVVVIVVRCLDPSDSSIRLLMLKPATSALFHLVKNFPMVAFYQNTQRFAVGSVTGHVVIYDLRTATKCRTLVGGMSNVASLAFSSTGDYIAAYYMDPPCLVIWNCSSSGLLGSLLHSSKKEHKIIRLKPVEVNPSTTAMDIKIQSKSNREWFLHREDGRGYMISI</sequence>
<evidence type="ECO:0000313" key="1">
    <source>
        <dbReference type="EMBL" id="GFE54561.1"/>
    </source>
</evidence>
<proteinExistence type="predicted"/>
<dbReference type="OrthoDB" id="338622at2759"/>